<dbReference type="CDD" id="cd00156">
    <property type="entry name" value="REC"/>
    <property type="match status" value="1"/>
</dbReference>
<dbReference type="PROSITE" id="PS50110">
    <property type="entry name" value="RESPONSE_REGULATORY"/>
    <property type="match status" value="1"/>
</dbReference>
<dbReference type="SMART" id="SM00448">
    <property type="entry name" value="REC"/>
    <property type="match status" value="1"/>
</dbReference>
<evidence type="ECO:0000259" key="3">
    <source>
        <dbReference type="PROSITE" id="PS50110"/>
    </source>
</evidence>
<dbReference type="PANTHER" id="PTHR44591:SF3">
    <property type="entry name" value="RESPONSE REGULATORY DOMAIN-CONTAINING PROTEIN"/>
    <property type="match status" value="1"/>
</dbReference>
<dbReference type="PANTHER" id="PTHR44591">
    <property type="entry name" value="STRESS RESPONSE REGULATOR PROTEIN 1"/>
    <property type="match status" value="1"/>
</dbReference>
<dbReference type="EMBL" id="FNSV01000005">
    <property type="protein sequence ID" value="SED08807.1"/>
    <property type="molecule type" value="Genomic_DNA"/>
</dbReference>
<dbReference type="AlphaFoldDB" id="A0A1H4XTD4"/>
<keyword evidence="5" id="KW-1185">Reference proteome</keyword>
<dbReference type="Pfam" id="PF00072">
    <property type="entry name" value="Response_reg"/>
    <property type="match status" value="1"/>
</dbReference>
<evidence type="ECO:0000313" key="4">
    <source>
        <dbReference type="EMBL" id="SED08807.1"/>
    </source>
</evidence>
<dbReference type="Proteomes" id="UP000183561">
    <property type="component" value="Unassembled WGS sequence"/>
</dbReference>
<accession>A0A1H4XTD4</accession>
<name>A0A1H4XTD4_9NOCA</name>
<dbReference type="GO" id="GO:0000160">
    <property type="term" value="P:phosphorelay signal transduction system"/>
    <property type="evidence" value="ECO:0007669"/>
    <property type="project" value="InterPro"/>
</dbReference>
<sequence>MEGMVLQHDRPRCLIVDDSPCFLDTARRLLEQQGIPVVGTVSNTADAVRTAAELQPDVILVDVELGAECGFDLAQRLDESFAAAVILISTHAEQDLADLVSGSPAVGFVSKTELSSDAIRDLLRSERDRVAPVSEPRER</sequence>
<proteinExistence type="predicted"/>
<evidence type="ECO:0000256" key="1">
    <source>
        <dbReference type="ARBA" id="ARBA00022553"/>
    </source>
</evidence>
<evidence type="ECO:0000256" key="2">
    <source>
        <dbReference type="PROSITE-ProRule" id="PRU00169"/>
    </source>
</evidence>
<dbReference type="InterPro" id="IPR050595">
    <property type="entry name" value="Bact_response_regulator"/>
</dbReference>
<dbReference type="OrthoDB" id="7352332at2"/>
<feature type="modified residue" description="4-aspartylphosphate" evidence="2">
    <location>
        <position position="62"/>
    </location>
</feature>
<organism evidence="4 5">
    <name type="scientific">Rhodococcus koreensis</name>
    <dbReference type="NCBI Taxonomy" id="99653"/>
    <lineage>
        <taxon>Bacteria</taxon>
        <taxon>Bacillati</taxon>
        <taxon>Actinomycetota</taxon>
        <taxon>Actinomycetes</taxon>
        <taxon>Mycobacteriales</taxon>
        <taxon>Nocardiaceae</taxon>
        <taxon>Rhodococcus</taxon>
    </lineage>
</organism>
<dbReference type="InterPro" id="IPR011006">
    <property type="entry name" value="CheY-like_superfamily"/>
</dbReference>
<dbReference type="Gene3D" id="3.40.50.2300">
    <property type="match status" value="1"/>
</dbReference>
<keyword evidence="1 2" id="KW-0597">Phosphoprotein</keyword>
<feature type="domain" description="Response regulatory" evidence="3">
    <location>
        <begin position="12"/>
        <end position="126"/>
    </location>
</feature>
<dbReference type="SUPFAM" id="SSF52172">
    <property type="entry name" value="CheY-like"/>
    <property type="match status" value="1"/>
</dbReference>
<gene>
    <name evidence="4" type="ORF">SAMN04490239_6755</name>
</gene>
<reference evidence="5" key="1">
    <citation type="submission" date="2016-10" db="EMBL/GenBank/DDBJ databases">
        <authorList>
            <person name="Varghese N."/>
            <person name="Submissions S."/>
        </authorList>
    </citation>
    <scope>NUCLEOTIDE SEQUENCE [LARGE SCALE GENOMIC DNA]</scope>
    <source>
        <strain evidence="5">DSM 44498</strain>
    </source>
</reference>
<evidence type="ECO:0000313" key="5">
    <source>
        <dbReference type="Proteomes" id="UP000183561"/>
    </source>
</evidence>
<protein>
    <submittedName>
        <fullName evidence="4">Response regulator receiver domain-containing protein</fullName>
    </submittedName>
</protein>
<dbReference type="InterPro" id="IPR001789">
    <property type="entry name" value="Sig_transdc_resp-reg_receiver"/>
</dbReference>
<dbReference type="RefSeq" id="WP_072937243.1">
    <property type="nucleotide sequence ID" value="NZ_FNSV01000005.1"/>
</dbReference>